<dbReference type="PANTHER" id="PTHR43030">
    <property type="entry name" value="PHOSPHOENOLPYRUVATE SYNTHASE"/>
    <property type="match status" value="1"/>
</dbReference>
<evidence type="ECO:0000256" key="1">
    <source>
        <dbReference type="ARBA" id="ARBA00007837"/>
    </source>
</evidence>
<dbReference type="InterPro" id="IPR036637">
    <property type="entry name" value="Phosphohistidine_dom_sf"/>
</dbReference>
<dbReference type="GO" id="GO:0008986">
    <property type="term" value="F:pyruvate, water dikinase activity"/>
    <property type="evidence" value="ECO:0007669"/>
    <property type="project" value="InterPro"/>
</dbReference>
<sequence>MALAFGARCHDQKNKNEGIYTHQEIIYSRDKKGVFHCYIGLKDHVSALKYVSQKIGTLPQPQALEDISPMDSPISSNVDAIAYLRYLSERYCHFIHCYMRSEPIVTDIIERQLALLLSTDRLNTLLNCHDLMHQEQDDLMKVNQDNEEHIIRHIEKYPYLAINHVTRKDLLRSVKVMLANRVNTKIKKVKSSPASLPEGQAAPLINYLLTLSTERMEVKKRWAGTYYYMMGIMEWISDEFAEKQEDLYNYYLLEDIIALIENGVTLTKEEKTKRKNGVLMKRKKDVNLTPEISFGHFFTEHTPEPLYPDEAVLRGTTTIQQKVCGTVKKIDYTELTDVSCYQNKIIVTEMTQPNMITLLRKGKGIITNEGGILSHACIIAREYDIPCIVGTKVATDTLQDGDRIIMWPDGRVSYDKSTPEG</sequence>
<evidence type="ECO:0000256" key="3">
    <source>
        <dbReference type="ARBA" id="ARBA00022840"/>
    </source>
</evidence>
<keyword evidence="3" id="KW-0067">ATP-binding</keyword>
<dbReference type="Proteomes" id="UP000321126">
    <property type="component" value="Unassembled WGS sequence"/>
</dbReference>
<dbReference type="SUPFAM" id="SSF52009">
    <property type="entry name" value="Phosphohistidine domain"/>
    <property type="match status" value="1"/>
</dbReference>
<reference evidence="5 6" key="1">
    <citation type="submission" date="2019-07" db="EMBL/GenBank/DDBJ databases">
        <title>Serratia strains were isolated from fresh produce.</title>
        <authorList>
            <person name="Cho G.-S."/>
            <person name="Stein M."/>
            <person name="Lee W."/>
            <person name="Suh S.H."/>
            <person name="Franz C.M.A.P."/>
        </authorList>
    </citation>
    <scope>NUCLEOTIDE SEQUENCE [LARGE SCALE GENOMIC DNA]</scope>
    <source>
        <strain evidence="5 6">S16</strain>
    </source>
</reference>
<evidence type="ECO:0000259" key="4">
    <source>
        <dbReference type="Pfam" id="PF00391"/>
    </source>
</evidence>
<proteinExistence type="inferred from homology"/>
<feature type="domain" description="PEP-utilising enzyme mobile" evidence="4">
    <location>
        <begin position="343"/>
        <end position="406"/>
    </location>
</feature>
<comment type="caution">
    <text evidence="5">The sequence shown here is derived from an EMBL/GenBank/DDBJ whole genome shotgun (WGS) entry which is preliminary data.</text>
</comment>
<evidence type="ECO:0000313" key="6">
    <source>
        <dbReference type="Proteomes" id="UP000321126"/>
    </source>
</evidence>
<dbReference type="EMBL" id="VOUQ01000019">
    <property type="protein sequence ID" value="TXE27170.1"/>
    <property type="molecule type" value="Genomic_DNA"/>
</dbReference>
<dbReference type="RefSeq" id="WP_082172358.1">
    <property type="nucleotide sequence ID" value="NZ_JVEJ01000440.1"/>
</dbReference>
<dbReference type="InterPro" id="IPR006319">
    <property type="entry name" value="PEP_synth"/>
</dbReference>
<organism evidence="5 6">
    <name type="scientific">Serratia marcescens</name>
    <dbReference type="NCBI Taxonomy" id="615"/>
    <lineage>
        <taxon>Bacteria</taxon>
        <taxon>Pseudomonadati</taxon>
        <taxon>Pseudomonadota</taxon>
        <taxon>Gammaproteobacteria</taxon>
        <taxon>Enterobacterales</taxon>
        <taxon>Yersiniaceae</taxon>
        <taxon>Serratia</taxon>
    </lineage>
</organism>
<dbReference type="GO" id="GO:0005524">
    <property type="term" value="F:ATP binding"/>
    <property type="evidence" value="ECO:0007669"/>
    <property type="project" value="UniProtKB-KW"/>
</dbReference>
<protein>
    <recommendedName>
        <fullName evidence="4">PEP-utilising enzyme mobile domain-containing protein</fullName>
    </recommendedName>
</protein>
<accession>A0A5C7BT57</accession>
<dbReference type="InterPro" id="IPR008279">
    <property type="entry name" value="PEP-util_enz_mobile_dom"/>
</dbReference>
<dbReference type="AlphaFoldDB" id="A0A5C7BT57"/>
<dbReference type="Pfam" id="PF00391">
    <property type="entry name" value="PEP-utilizers"/>
    <property type="match status" value="1"/>
</dbReference>
<name>A0A5C7BT57_SERMA</name>
<keyword evidence="2" id="KW-0547">Nucleotide-binding</keyword>
<evidence type="ECO:0000313" key="5">
    <source>
        <dbReference type="EMBL" id="TXE27170.1"/>
    </source>
</evidence>
<dbReference type="Gene3D" id="3.50.30.10">
    <property type="entry name" value="Phosphohistidine domain"/>
    <property type="match status" value="1"/>
</dbReference>
<evidence type="ECO:0000256" key="2">
    <source>
        <dbReference type="ARBA" id="ARBA00022741"/>
    </source>
</evidence>
<gene>
    <name evidence="5" type="ORF">FOT62_22920</name>
</gene>
<comment type="similarity">
    <text evidence="1">Belongs to the PEP-utilizing enzyme family.</text>
</comment>
<dbReference type="PANTHER" id="PTHR43030:SF1">
    <property type="entry name" value="PHOSPHOENOLPYRUVATE SYNTHASE"/>
    <property type="match status" value="1"/>
</dbReference>